<dbReference type="InterPro" id="IPR010879">
    <property type="entry name" value="DUF1508"/>
</dbReference>
<feature type="domain" description="DUF1508" evidence="1">
    <location>
        <begin position="11"/>
        <end position="57"/>
    </location>
</feature>
<dbReference type="PANTHER" id="PTHR40606:SF1">
    <property type="entry name" value="UPF0339 PROTEIN YEGP"/>
    <property type="match status" value="1"/>
</dbReference>
<gene>
    <name evidence="2" type="ORF">C1702_07460</name>
    <name evidence="3" type="ORF">EV676_11073</name>
</gene>
<reference evidence="2 4" key="1">
    <citation type="submission" date="2018-02" db="EMBL/GenBank/DDBJ databases">
        <title>Reclassifiation of [Polyangium] brachysporum DSM 7029 as Guopingzhaonella breviflexa gen. nov., sp. nov., a member of the family Comamonadaceae.</title>
        <authorList>
            <person name="Tang B."/>
        </authorList>
    </citation>
    <scope>NUCLEOTIDE SEQUENCE [LARGE SCALE GENOMIC DNA]</scope>
    <source>
        <strain evidence="2 4">DSM 15344</strain>
    </source>
</reference>
<dbReference type="Proteomes" id="UP000294772">
    <property type="component" value="Unassembled WGS sequence"/>
</dbReference>
<reference evidence="3 5" key="2">
    <citation type="submission" date="2019-03" db="EMBL/GenBank/DDBJ databases">
        <title>Genomic Encyclopedia of Type Strains, Phase IV (KMG-IV): sequencing the most valuable type-strain genomes for metagenomic binning, comparative biology and taxonomic classification.</title>
        <authorList>
            <person name="Goeker M."/>
        </authorList>
    </citation>
    <scope>NUCLEOTIDE SEQUENCE [LARGE SCALE GENOMIC DNA]</scope>
    <source>
        <strain evidence="3 5">DSM 15264</strain>
    </source>
</reference>
<dbReference type="Pfam" id="PF07411">
    <property type="entry name" value="DUF1508"/>
    <property type="match status" value="2"/>
</dbReference>
<comment type="caution">
    <text evidence="2">The sequence shown here is derived from an EMBL/GenBank/DDBJ whole genome shotgun (WGS) entry which is preliminary data.</text>
</comment>
<proteinExistence type="predicted"/>
<dbReference type="EMBL" id="SLXF01000010">
    <property type="protein sequence ID" value="TCP04786.1"/>
    <property type="molecule type" value="Genomic_DNA"/>
</dbReference>
<dbReference type="AlphaFoldDB" id="A0A2S5T681"/>
<protein>
    <recommendedName>
        <fullName evidence="1">DUF1508 domain-containing protein</fullName>
    </recommendedName>
</protein>
<dbReference type="PANTHER" id="PTHR40606">
    <property type="match status" value="1"/>
</dbReference>
<dbReference type="InterPro" id="IPR036913">
    <property type="entry name" value="YegP-like_sf"/>
</dbReference>
<dbReference type="Proteomes" id="UP000239406">
    <property type="component" value="Unassembled WGS sequence"/>
</dbReference>
<feature type="domain" description="DUF1508" evidence="1">
    <location>
        <begin position="61"/>
        <end position="108"/>
    </location>
</feature>
<keyword evidence="4" id="KW-1185">Reference proteome</keyword>
<dbReference type="RefSeq" id="WP_104357042.1">
    <property type="nucleotide sequence ID" value="NZ_CALFFA010000059.1"/>
</dbReference>
<dbReference type="EMBL" id="PSNY01000006">
    <property type="protein sequence ID" value="PPE70491.1"/>
    <property type="molecule type" value="Genomic_DNA"/>
</dbReference>
<sequence>MAGYFELKTAANGQYVFNLKAANHQVILSSETYKTKASALDGIASVQKNAPNDARYERKEAKDGSPYFVLTATNGQVIGRSEMYSSRSAMENGVASVKAHAPQATVKDLTA</sequence>
<evidence type="ECO:0000313" key="5">
    <source>
        <dbReference type="Proteomes" id="UP000294772"/>
    </source>
</evidence>
<evidence type="ECO:0000313" key="3">
    <source>
        <dbReference type="EMBL" id="TCP04786.1"/>
    </source>
</evidence>
<dbReference type="SUPFAM" id="SSF160113">
    <property type="entry name" value="YegP-like"/>
    <property type="match status" value="2"/>
</dbReference>
<organism evidence="2 4">
    <name type="scientific">Caldimonas thermodepolymerans</name>
    <dbReference type="NCBI Taxonomy" id="215580"/>
    <lineage>
        <taxon>Bacteria</taxon>
        <taxon>Pseudomonadati</taxon>
        <taxon>Pseudomonadota</taxon>
        <taxon>Betaproteobacteria</taxon>
        <taxon>Burkholderiales</taxon>
        <taxon>Sphaerotilaceae</taxon>
        <taxon>Caldimonas</taxon>
    </lineage>
</organism>
<accession>A0A2S5T681</accession>
<evidence type="ECO:0000313" key="2">
    <source>
        <dbReference type="EMBL" id="PPE70491.1"/>
    </source>
</evidence>
<evidence type="ECO:0000313" key="4">
    <source>
        <dbReference type="Proteomes" id="UP000239406"/>
    </source>
</evidence>
<name>A0A2S5T681_9BURK</name>
<dbReference type="OrthoDB" id="9802792at2"/>
<dbReference type="Gene3D" id="2.30.29.80">
    <property type="match status" value="1"/>
</dbReference>
<dbReference type="InterPro" id="IPR051141">
    <property type="entry name" value="UPF0339_domain"/>
</dbReference>
<evidence type="ECO:0000259" key="1">
    <source>
        <dbReference type="Pfam" id="PF07411"/>
    </source>
</evidence>